<dbReference type="RefSeq" id="WP_153818764.1">
    <property type="nucleotide sequence ID" value="NZ_WJIE01000002.1"/>
</dbReference>
<dbReference type="GO" id="GO:0005886">
    <property type="term" value="C:plasma membrane"/>
    <property type="evidence" value="ECO:0007669"/>
    <property type="project" value="UniProtKB-SubCell"/>
</dbReference>
<evidence type="ECO:0000256" key="7">
    <source>
        <dbReference type="SAM" id="Phobius"/>
    </source>
</evidence>
<feature type="transmembrane region" description="Helical" evidence="7">
    <location>
        <begin position="166"/>
        <end position="190"/>
    </location>
</feature>
<dbReference type="OrthoDB" id="5504627at2"/>
<keyword evidence="9" id="KW-1185">Reference proteome</keyword>
<comment type="subcellular location">
    <subcellularLocation>
        <location evidence="1">Cell membrane</location>
        <topology evidence="1">Multi-pass membrane protein</topology>
    </subcellularLocation>
</comment>
<feature type="transmembrane region" description="Helical" evidence="7">
    <location>
        <begin position="236"/>
        <end position="256"/>
    </location>
</feature>
<dbReference type="Proteomes" id="UP000440224">
    <property type="component" value="Unassembled WGS sequence"/>
</dbReference>
<feature type="transmembrane region" description="Helical" evidence="7">
    <location>
        <begin position="63"/>
        <end position="82"/>
    </location>
</feature>
<accession>A0A6N7PJA8</accession>
<keyword evidence="3 7" id="KW-0812">Transmembrane</keyword>
<evidence type="ECO:0000313" key="8">
    <source>
        <dbReference type="EMBL" id="MRG91907.1"/>
    </source>
</evidence>
<evidence type="ECO:0000256" key="2">
    <source>
        <dbReference type="ARBA" id="ARBA00022475"/>
    </source>
</evidence>
<dbReference type="PANTHER" id="PTHR30213:SF0">
    <property type="entry name" value="UPF0761 MEMBRANE PROTEIN YIHY"/>
    <property type="match status" value="1"/>
</dbReference>
<keyword evidence="4 7" id="KW-1133">Transmembrane helix</keyword>
<dbReference type="Pfam" id="PF03631">
    <property type="entry name" value="Virul_fac_BrkB"/>
    <property type="match status" value="1"/>
</dbReference>
<name>A0A6N7PJA8_9BACT</name>
<keyword evidence="5 7" id="KW-0472">Membrane</keyword>
<feature type="transmembrane region" description="Helical" evidence="7">
    <location>
        <begin position="202"/>
        <end position="224"/>
    </location>
</feature>
<dbReference type="AlphaFoldDB" id="A0A6N7PJA8"/>
<dbReference type="PANTHER" id="PTHR30213">
    <property type="entry name" value="INNER MEMBRANE PROTEIN YHJD"/>
    <property type="match status" value="1"/>
</dbReference>
<dbReference type="EMBL" id="WJIE01000002">
    <property type="protein sequence ID" value="MRG91907.1"/>
    <property type="molecule type" value="Genomic_DNA"/>
</dbReference>
<evidence type="ECO:0000256" key="1">
    <source>
        <dbReference type="ARBA" id="ARBA00004651"/>
    </source>
</evidence>
<dbReference type="PIRSF" id="PIRSF035875">
    <property type="entry name" value="RNase_BN"/>
    <property type="match status" value="1"/>
</dbReference>
<proteinExistence type="predicted"/>
<feature type="transmembrane region" description="Helical" evidence="7">
    <location>
        <begin position="35"/>
        <end position="56"/>
    </location>
</feature>
<gene>
    <name evidence="8" type="ORF">GF068_08215</name>
</gene>
<feature type="transmembrane region" description="Helical" evidence="7">
    <location>
        <begin position="136"/>
        <end position="160"/>
    </location>
</feature>
<dbReference type="InterPro" id="IPR017039">
    <property type="entry name" value="Virul_fac_BrkB"/>
</dbReference>
<sequence length="308" mass="32858">MWDRRHVSGLASSAFRALGRLVHYLDLHEAPRAASAMAFDAFLSIIPLLAVAGWALHRLRNAAAELLGSLLSAAPPAVSAALGEDFFRISDAKALVLAPVGLIAFLWVSSAGAATAIGVFETMFVCAPRPWWKRRLVGLGLVLGAIPAVGLATLIGLAFTQLTGSIGGALVAALGPALILTALIAAFFRLTITRPPSVRRRVWPGAIVTVSLWAIVSTVFSIYVRSLARYATLYGTLANVAVLLFWLWLLSIALLVGGEVNAQLEGVRDPHDDMPERWLTPKAEGPRSIQPPPPPESILRPKRTASSE</sequence>
<evidence type="ECO:0000256" key="3">
    <source>
        <dbReference type="ARBA" id="ARBA00022692"/>
    </source>
</evidence>
<keyword evidence="2" id="KW-1003">Cell membrane</keyword>
<reference evidence="8 9" key="1">
    <citation type="submission" date="2019-10" db="EMBL/GenBank/DDBJ databases">
        <title>A soil myxobacterium in the family Polyangiaceae.</title>
        <authorList>
            <person name="Li Y."/>
            <person name="Wang J."/>
        </authorList>
    </citation>
    <scope>NUCLEOTIDE SEQUENCE [LARGE SCALE GENOMIC DNA]</scope>
    <source>
        <strain evidence="8 9">DSM 14734</strain>
    </source>
</reference>
<feature type="compositionally biased region" description="Basic and acidic residues" evidence="6">
    <location>
        <begin position="266"/>
        <end position="276"/>
    </location>
</feature>
<organism evidence="8 9">
    <name type="scientific">Polyangium spumosum</name>
    <dbReference type="NCBI Taxonomy" id="889282"/>
    <lineage>
        <taxon>Bacteria</taxon>
        <taxon>Pseudomonadati</taxon>
        <taxon>Myxococcota</taxon>
        <taxon>Polyangia</taxon>
        <taxon>Polyangiales</taxon>
        <taxon>Polyangiaceae</taxon>
        <taxon>Polyangium</taxon>
    </lineage>
</organism>
<evidence type="ECO:0000256" key="4">
    <source>
        <dbReference type="ARBA" id="ARBA00022989"/>
    </source>
</evidence>
<protein>
    <submittedName>
        <fullName evidence="8">YihY/virulence factor BrkB family protein</fullName>
    </submittedName>
</protein>
<comment type="caution">
    <text evidence="8">The sequence shown here is derived from an EMBL/GenBank/DDBJ whole genome shotgun (WGS) entry which is preliminary data.</text>
</comment>
<evidence type="ECO:0000313" key="9">
    <source>
        <dbReference type="Proteomes" id="UP000440224"/>
    </source>
</evidence>
<evidence type="ECO:0000256" key="6">
    <source>
        <dbReference type="SAM" id="MobiDB-lite"/>
    </source>
</evidence>
<feature type="region of interest" description="Disordered" evidence="6">
    <location>
        <begin position="266"/>
        <end position="308"/>
    </location>
</feature>
<feature type="transmembrane region" description="Helical" evidence="7">
    <location>
        <begin position="102"/>
        <end position="124"/>
    </location>
</feature>
<evidence type="ECO:0000256" key="5">
    <source>
        <dbReference type="ARBA" id="ARBA00023136"/>
    </source>
</evidence>